<keyword evidence="14" id="KW-0472">Membrane</keyword>
<dbReference type="GO" id="GO:0008715">
    <property type="term" value="F:CDP-diacylglycerol diphosphatase activity"/>
    <property type="evidence" value="ECO:0007669"/>
    <property type="project" value="UniProtKB-EC"/>
</dbReference>
<evidence type="ECO:0000256" key="18">
    <source>
        <dbReference type="ARBA" id="ARBA00032892"/>
    </source>
</evidence>
<feature type="chain" id="PRO_5038944084" description="CDP-diacylglycerol pyrophosphatase" evidence="19">
    <location>
        <begin position="31"/>
        <end position="302"/>
    </location>
</feature>
<evidence type="ECO:0000256" key="17">
    <source>
        <dbReference type="ARBA" id="ARBA00032888"/>
    </source>
</evidence>
<keyword evidence="8" id="KW-1003">Cell membrane</keyword>
<comment type="pathway">
    <text evidence="3">Phospholipid metabolism; CDP-diacylglycerol degradation; phosphatidate from CDP-diacylglycerol: step 1/1.</text>
</comment>
<protein>
    <recommendedName>
        <fullName evidence="7">CDP-diacylglycerol pyrophosphatase</fullName>
        <ecNumber evidence="6">3.6.1.26</ecNumber>
    </recommendedName>
    <alternativeName>
        <fullName evidence="17">CDP-diacylglycerol phosphatidylhydrolase</fullName>
    </alternativeName>
    <alternativeName>
        <fullName evidence="18">CDP-diglyceride hydrolase</fullName>
    </alternativeName>
</protein>
<dbReference type="EC" id="3.6.1.26" evidence="6"/>
<feature type="signal peptide" evidence="19">
    <location>
        <begin position="1"/>
        <end position="30"/>
    </location>
</feature>
<evidence type="ECO:0000256" key="6">
    <source>
        <dbReference type="ARBA" id="ARBA00012375"/>
    </source>
</evidence>
<evidence type="ECO:0000256" key="4">
    <source>
        <dbReference type="ARBA" id="ARBA00005189"/>
    </source>
</evidence>
<keyword evidence="19" id="KW-0732">Signal</keyword>
<gene>
    <name evidence="20" type="ORF">K9D25_02275</name>
</gene>
<dbReference type="Proteomes" id="UP000831684">
    <property type="component" value="Chromosome"/>
</dbReference>
<keyword evidence="13" id="KW-0443">Lipid metabolism</keyword>
<evidence type="ECO:0000256" key="19">
    <source>
        <dbReference type="SAM" id="SignalP"/>
    </source>
</evidence>
<evidence type="ECO:0000313" key="21">
    <source>
        <dbReference type="Proteomes" id="UP000831684"/>
    </source>
</evidence>
<evidence type="ECO:0000256" key="3">
    <source>
        <dbReference type="ARBA" id="ARBA00004927"/>
    </source>
</evidence>
<keyword evidence="15" id="KW-0594">Phospholipid biosynthesis</keyword>
<keyword evidence="9" id="KW-0444">Lipid biosynthesis</keyword>
<dbReference type="Pfam" id="PF02611">
    <property type="entry name" value="CDH"/>
    <property type="match status" value="1"/>
</dbReference>
<evidence type="ECO:0000256" key="7">
    <source>
        <dbReference type="ARBA" id="ARBA00019608"/>
    </source>
</evidence>
<evidence type="ECO:0000256" key="15">
    <source>
        <dbReference type="ARBA" id="ARBA00023209"/>
    </source>
</evidence>
<organism evidence="20 21">
    <name type="scientific">Ancylobacter polymorphus</name>
    <dbReference type="NCBI Taxonomy" id="223390"/>
    <lineage>
        <taxon>Bacteria</taxon>
        <taxon>Pseudomonadati</taxon>
        <taxon>Pseudomonadota</taxon>
        <taxon>Alphaproteobacteria</taxon>
        <taxon>Hyphomicrobiales</taxon>
        <taxon>Xanthobacteraceae</taxon>
        <taxon>Ancylobacter</taxon>
    </lineage>
</organism>
<comment type="similarity">
    <text evidence="5">Belongs to the Cdh family.</text>
</comment>
<comment type="pathway">
    <text evidence="4">Lipid metabolism.</text>
</comment>
<dbReference type="AlphaFoldDB" id="A0A9E7A8C5"/>
<keyword evidence="12" id="KW-1133">Transmembrane helix</keyword>
<dbReference type="InterPro" id="IPR036265">
    <property type="entry name" value="HIT-like_sf"/>
</dbReference>
<evidence type="ECO:0000256" key="13">
    <source>
        <dbReference type="ARBA" id="ARBA00023098"/>
    </source>
</evidence>
<dbReference type="KEGG" id="apol:K9D25_02275"/>
<dbReference type="GO" id="GO:0005886">
    <property type="term" value="C:plasma membrane"/>
    <property type="evidence" value="ECO:0007669"/>
    <property type="project" value="UniProtKB-SubCell"/>
</dbReference>
<comment type="catalytic activity">
    <reaction evidence="1">
        <text>a CDP-1,2-diacyl-sn-glycerol + H2O = a 1,2-diacyl-sn-glycero-3-phosphate + CMP + 2 H(+)</text>
        <dbReference type="Rhea" id="RHEA:15221"/>
        <dbReference type="ChEBI" id="CHEBI:15377"/>
        <dbReference type="ChEBI" id="CHEBI:15378"/>
        <dbReference type="ChEBI" id="CHEBI:58332"/>
        <dbReference type="ChEBI" id="CHEBI:58608"/>
        <dbReference type="ChEBI" id="CHEBI:60377"/>
        <dbReference type="EC" id="3.6.1.26"/>
    </reaction>
</comment>
<evidence type="ECO:0000256" key="2">
    <source>
        <dbReference type="ARBA" id="ARBA00004162"/>
    </source>
</evidence>
<keyword evidence="16" id="KW-1208">Phospholipid metabolism</keyword>
<dbReference type="GO" id="GO:0008654">
    <property type="term" value="P:phospholipid biosynthetic process"/>
    <property type="evidence" value="ECO:0007669"/>
    <property type="project" value="UniProtKB-KW"/>
</dbReference>
<proteinExistence type="inferred from homology"/>
<evidence type="ECO:0000256" key="8">
    <source>
        <dbReference type="ARBA" id="ARBA00022475"/>
    </source>
</evidence>
<dbReference type="Gene3D" id="3.30.428.30">
    <property type="entry name" value="HIT family - CDH-like"/>
    <property type="match status" value="1"/>
</dbReference>
<evidence type="ECO:0000256" key="1">
    <source>
        <dbReference type="ARBA" id="ARBA00001007"/>
    </source>
</evidence>
<evidence type="ECO:0000256" key="12">
    <source>
        <dbReference type="ARBA" id="ARBA00022989"/>
    </source>
</evidence>
<dbReference type="SUPFAM" id="SSF54197">
    <property type="entry name" value="HIT-like"/>
    <property type="match status" value="1"/>
</dbReference>
<evidence type="ECO:0000313" key="20">
    <source>
        <dbReference type="EMBL" id="UOK71568.1"/>
    </source>
</evidence>
<evidence type="ECO:0000256" key="16">
    <source>
        <dbReference type="ARBA" id="ARBA00023264"/>
    </source>
</evidence>
<evidence type="ECO:0000256" key="9">
    <source>
        <dbReference type="ARBA" id="ARBA00022516"/>
    </source>
</evidence>
<evidence type="ECO:0000256" key="10">
    <source>
        <dbReference type="ARBA" id="ARBA00022692"/>
    </source>
</evidence>
<evidence type="ECO:0000256" key="11">
    <source>
        <dbReference type="ARBA" id="ARBA00022801"/>
    </source>
</evidence>
<keyword evidence="10" id="KW-0812">Transmembrane</keyword>
<reference evidence="20" key="1">
    <citation type="submission" date="2021-09" db="EMBL/GenBank/DDBJ databases">
        <title>Network and meta-omics reveal the key degrader and cooperation patterns in an efficient 1,4-dioxane-degrading microbial community.</title>
        <authorList>
            <person name="Dai C."/>
        </authorList>
    </citation>
    <scope>NUCLEOTIDE SEQUENCE</scope>
    <source>
        <strain evidence="20">ZM13</strain>
    </source>
</reference>
<sequence>MRGGGTGGRLRYLRLLLGLALTLAAETGAAAEPRVQACPLPPSATAGAVQWASPPQANKDDKAPKPCAPCSDPANIAAKTCTVFRFLTSEACASGRCTDAEGEFVRRSHGGDAFFLQYDTRYRDPARYPRARGENCRFVLWAIPPVIGIEDVAGYAGRNYWQDAYAASQTMVEPPFARNDLAFAIQPPTVRGQHQFHIHIGTLAPAYRTALAGLAPTATRVRINGLDFHTRFFPVPAGSDPFAGFDVSGIVRAMLPGGAADLPLYGVMAVVTDDGRGLWILAAEAFERAELNFIGPTACRLR</sequence>
<comment type="subcellular location">
    <subcellularLocation>
        <location evidence="2">Cell membrane</location>
        <topology evidence="2">Single-pass membrane protein</topology>
    </subcellularLocation>
</comment>
<keyword evidence="11" id="KW-0378">Hydrolase</keyword>
<name>A0A9E7A8C5_9HYPH</name>
<evidence type="ECO:0000256" key="14">
    <source>
        <dbReference type="ARBA" id="ARBA00023136"/>
    </source>
</evidence>
<dbReference type="EMBL" id="CP083239">
    <property type="protein sequence ID" value="UOK71568.1"/>
    <property type="molecule type" value="Genomic_DNA"/>
</dbReference>
<dbReference type="InterPro" id="IPR003763">
    <property type="entry name" value="CDP-diacylglyc_Pase"/>
</dbReference>
<accession>A0A9E7A8C5</accession>
<dbReference type="RefSeq" id="WP_244378839.1">
    <property type="nucleotide sequence ID" value="NZ_CP083239.1"/>
</dbReference>
<evidence type="ECO:0000256" key="5">
    <source>
        <dbReference type="ARBA" id="ARBA00006435"/>
    </source>
</evidence>